<feature type="domain" description="NlpC/P60" evidence="5">
    <location>
        <begin position="106"/>
        <end position="234"/>
    </location>
</feature>
<keyword evidence="7" id="KW-1185">Reference proteome</keyword>
<keyword evidence="3 6" id="KW-0378">Hydrolase</keyword>
<evidence type="ECO:0000259" key="5">
    <source>
        <dbReference type="PROSITE" id="PS51935"/>
    </source>
</evidence>
<comment type="similarity">
    <text evidence="1">Belongs to the peptidase C40 family.</text>
</comment>
<evidence type="ECO:0000256" key="1">
    <source>
        <dbReference type="ARBA" id="ARBA00007074"/>
    </source>
</evidence>
<keyword evidence="2" id="KW-0645">Protease</keyword>
<sequence>MVSQLIFGECCEILEQTKDQWCRIRATFDGYEGWCTDSHLTEIDENEFETGIAPLIPDWVTALEYNGHPMMVPMGSHLTAMKNGRALWRKNTVHYKGKIWEPDSSTHDAKAIRQLTYKFLNIPYLWGGKSVFGFDCSGFVQTVYKFLGVPVLRDAHQQATQGEGVGFLEETRTGDLAFFDNEAGNITHVGILLNAYEIIHASGKVRIDKIDNMGIVRSEDHQRTHHLRTIRRLLLEK</sequence>
<dbReference type="InterPro" id="IPR051202">
    <property type="entry name" value="Peptidase_C40"/>
</dbReference>
<proteinExistence type="inferred from homology"/>
<dbReference type="Gene3D" id="2.30.30.40">
    <property type="entry name" value="SH3 Domains"/>
    <property type="match status" value="1"/>
</dbReference>
<protein>
    <submittedName>
        <fullName evidence="6">Hydrolase Nlp/P60</fullName>
    </submittedName>
</protein>
<dbReference type="Pfam" id="PF00877">
    <property type="entry name" value="NLPC_P60"/>
    <property type="match status" value="1"/>
</dbReference>
<name>A0A8J2UC56_9BACT</name>
<dbReference type="InterPro" id="IPR038765">
    <property type="entry name" value="Papain-like_cys_pep_sf"/>
</dbReference>
<accession>A0A8J2UC56</accession>
<dbReference type="GO" id="GO:0006508">
    <property type="term" value="P:proteolysis"/>
    <property type="evidence" value="ECO:0007669"/>
    <property type="project" value="UniProtKB-KW"/>
</dbReference>
<dbReference type="InterPro" id="IPR000064">
    <property type="entry name" value="NLP_P60_dom"/>
</dbReference>
<dbReference type="EMBL" id="BMJC01000002">
    <property type="protein sequence ID" value="GGA95116.1"/>
    <property type="molecule type" value="Genomic_DNA"/>
</dbReference>
<gene>
    <name evidence="6" type="ORF">GCM10011511_18080</name>
</gene>
<evidence type="ECO:0000313" key="6">
    <source>
        <dbReference type="EMBL" id="GGA95116.1"/>
    </source>
</evidence>
<dbReference type="PROSITE" id="PS51935">
    <property type="entry name" value="NLPC_P60"/>
    <property type="match status" value="1"/>
</dbReference>
<dbReference type="Pfam" id="PF18348">
    <property type="entry name" value="SH3_16"/>
    <property type="match status" value="1"/>
</dbReference>
<evidence type="ECO:0000313" key="7">
    <source>
        <dbReference type="Proteomes" id="UP000607559"/>
    </source>
</evidence>
<evidence type="ECO:0000256" key="4">
    <source>
        <dbReference type="ARBA" id="ARBA00022807"/>
    </source>
</evidence>
<dbReference type="PANTHER" id="PTHR47053:SF1">
    <property type="entry name" value="MUREIN DD-ENDOPEPTIDASE MEPH-RELATED"/>
    <property type="match status" value="1"/>
</dbReference>
<dbReference type="InterPro" id="IPR041382">
    <property type="entry name" value="SH3_16"/>
</dbReference>
<dbReference type="PANTHER" id="PTHR47053">
    <property type="entry name" value="MUREIN DD-ENDOPEPTIDASE MEPH-RELATED"/>
    <property type="match status" value="1"/>
</dbReference>
<dbReference type="SUPFAM" id="SSF54001">
    <property type="entry name" value="Cysteine proteinases"/>
    <property type="match status" value="1"/>
</dbReference>
<dbReference type="AlphaFoldDB" id="A0A8J2UC56"/>
<comment type="caution">
    <text evidence="6">The sequence shown here is derived from an EMBL/GenBank/DDBJ whole genome shotgun (WGS) entry which is preliminary data.</text>
</comment>
<dbReference type="GO" id="GO:0008234">
    <property type="term" value="F:cysteine-type peptidase activity"/>
    <property type="evidence" value="ECO:0007669"/>
    <property type="project" value="UniProtKB-KW"/>
</dbReference>
<reference evidence="6" key="2">
    <citation type="submission" date="2020-09" db="EMBL/GenBank/DDBJ databases">
        <authorList>
            <person name="Sun Q."/>
            <person name="Zhou Y."/>
        </authorList>
    </citation>
    <scope>NUCLEOTIDE SEQUENCE</scope>
    <source>
        <strain evidence="6">CGMCC 1.15448</strain>
    </source>
</reference>
<dbReference type="Gene3D" id="3.90.1720.10">
    <property type="entry name" value="endopeptidase domain like (from Nostoc punctiforme)"/>
    <property type="match status" value="1"/>
</dbReference>
<keyword evidence="4" id="KW-0788">Thiol protease</keyword>
<organism evidence="6 7">
    <name type="scientific">Puia dinghuensis</name>
    <dbReference type="NCBI Taxonomy" id="1792502"/>
    <lineage>
        <taxon>Bacteria</taxon>
        <taxon>Pseudomonadati</taxon>
        <taxon>Bacteroidota</taxon>
        <taxon>Chitinophagia</taxon>
        <taxon>Chitinophagales</taxon>
        <taxon>Chitinophagaceae</taxon>
        <taxon>Puia</taxon>
    </lineage>
</organism>
<evidence type="ECO:0000256" key="3">
    <source>
        <dbReference type="ARBA" id="ARBA00022801"/>
    </source>
</evidence>
<dbReference type="Proteomes" id="UP000607559">
    <property type="component" value="Unassembled WGS sequence"/>
</dbReference>
<reference evidence="6" key="1">
    <citation type="journal article" date="2014" name="Int. J. Syst. Evol. Microbiol.">
        <title>Complete genome sequence of Corynebacterium casei LMG S-19264T (=DSM 44701T), isolated from a smear-ripened cheese.</title>
        <authorList>
            <consortium name="US DOE Joint Genome Institute (JGI-PGF)"/>
            <person name="Walter F."/>
            <person name="Albersmeier A."/>
            <person name="Kalinowski J."/>
            <person name="Ruckert C."/>
        </authorList>
    </citation>
    <scope>NUCLEOTIDE SEQUENCE</scope>
    <source>
        <strain evidence="6">CGMCC 1.15448</strain>
    </source>
</reference>
<evidence type="ECO:0000256" key="2">
    <source>
        <dbReference type="ARBA" id="ARBA00022670"/>
    </source>
</evidence>